<dbReference type="AlphaFoldDB" id="A0AAD1XAF8"/>
<comment type="caution">
    <text evidence="3">The sequence shown here is derived from an EMBL/GenBank/DDBJ whole genome shotgun (WGS) entry which is preliminary data.</text>
</comment>
<evidence type="ECO:0000256" key="1">
    <source>
        <dbReference type="SAM" id="Coils"/>
    </source>
</evidence>
<keyword evidence="2" id="KW-0732">Signal</keyword>
<accession>A0AAD1XAF8</accession>
<feature type="signal peptide" evidence="2">
    <location>
        <begin position="1"/>
        <end position="24"/>
    </location>
</feature>
<feature type="chain" id="PRO_5042226361" evidence="2">
    <location>
        <begin position="25"/>
        <end position="468"/>
    </location>
</feature>
<keyword evidence="4" id="KW-1185">Reference proteome</keyword>
<evidence type="ECO:0000313" key="4">
    <source>
        <dbReference type="Proteomes" id="UP001295684"/>
    </source>
</evidence>
<keyword evidence="1" id="KW-0175">Coiled coil</keyword>
<organism evidence="3 4">
    <name type="scientific">Euplotes crassus</name>
    <dbReference type="NCBI Taxonomy" id="5936"/>
    <lineage>
        <taxon>Eukaryota</taxon>
        <taxon>Sar</taxon>
        <taxon>Alveolata</taxon>
        <taxon>Ciliophora</taxon>
        <taxon>Intramacronucleata</taxon>
        <taxon>Spirotrichea</taxon>
        <taxon>Hypotrichia</taxon>
        <taxon>Euplotida</taxon>
        <taxon>Euplotidae</taxon>
        <taxon>Moneuplotes</taxon>
    </lineage>
</organism>
<protein>
    <submittedName>
        <fullName evidence="3">Uncharacterized protein</fullName>
    </submittedName>
</protein>
<evidence type="ECO:0000313" key="3">
    <source>
        <dbReference type="EMBL" id="CAI2363691.1"/>
    </source>
</evidence>
<evidence type="ECO:0000256" key="2">
    <source>
        <dbReference type="SAM" id="SignalP"/>
    </source>
</evidence>
<reference evidence="3" key="1">
    <citation type="submission" date="2023-07" db="EMBL/GenBank/DDBJ databases">
        <authorList>
            <consortium name="AG Swart"/>
            <person name="Singh M."/>
            <person name="Singh A."/>
            <person name="Seah K."/>
            <person name="Emmerich C."/>
        </authorList>
    </citation>
    <scope>NUCLEOTIDE SEQUENCE</scope>
    <source>
        <strain evidence="3">DP1</strain>
    </source>
</reference>
<name>A0AAD1XAF8_EUPCR</name>
<feature type="coiled-coil region" evidence="1">
    <location>
        <begin position="220"/>
        <end position="261"/>
    </location>
</feature>
<sequence length="468" mass="53609">MEKEGRVKVFIVVLLIMNETTILLQFPESSTPKCQFSRLTPSKLSNFYYNKTMQQGEDQNGSLANVDPHALSEVNDSLFSTSKVLTKKPIRKSEKVVKDLNISFTQKTLKSAFEKEFKKRKKEFKKRYDYYLKIKKALKIVKASQPDIDDLSKKELLGELRLNQTLSQKKKVDLEIDNENYKYKISILRENKKHDMEHLHENPGSSFTARANVSSIKLPKEDLISSMKEYKDKYKKLMALKAKNDEKLQKAKRNLEALKNKNGMDLIKELNLGPKRRKDSIADLLEKKREMAMNGDFKLPKMRNYTKRNFIPAQNISTVEEEEDCEEFESSGKSRDYINLTRDALKKMDGSKPERTRQTIAHINFTTEENKACTKDNLQKMNLKQNRQTFHGSLVGNLMNSYKNPGAVHSQINFKTSGVTSCGKLFMLADRLSFAGTSSVIGHSFSTIGSVFSSISGSRSNLISETEE</sequence>
<dbReference type="EMBL" id="CAMPGE010004840">
    <property type="protein sequence ID" value="CAI2363691.1"/>
    <property type="molecule type" value="Genomic_DNA"/>
</dbReference>
<dbReference type="Proteomes" id="UP001295684">
    <property type="component" value="Unassembled WGS sequence"/>
</dbReference>
<gene>
    <name evidence="3" type="ORF">ECRASSUSDP1_LOCUS5028</name>
</gene>
<proteinExistence type="predicted"/>